<dbReference type="EMBL" id="JPSL02000039">
    <property type="protein sequence ID" value="KGQ21562.1"/>
    <property type="molecule type" value="Genomic_DNA"/>
</dbReference>
<dbReference type="PROSITE" id="PS51257">
    <property type="entry name" value="PROKAR_LIPOPROTEIN"/>
    <property type="match status" value="1"/>
</dbReference>
<evidence type="ECO:0000313" key="1">
    <source>
        <dbReference type="EMBL" id="KGQ21562.1"/>
    </source>
</evidence>
<reference evidence="1 2" key="1">
    <citation type="journal article" date="2015" name="Genome Announc.">
        <title>Draft Genome Sequence of the Thermophile Thermus filiformis ATCC 43280, Producer of Carotenoid-(Di)glucoside-Branched Fatty Acid (Di)esters and Source of Hyperthermostable Enzymes of Biotechnological Interest.</title>
        <authorList>
            <person name="Mandelli F."/>
            <person name="Oliveira Ramires B."/>
            <person name="Couger M.B."/>
            <person name="Paixao D.A."/>
            <person name="Camilo C.M."/>
            <person name="Polikarpov I."/>
            <person name="Prade R."/>
            <person name="Riano-Pachon D.M."/>
            <person name="Squina F.M."/>
        </authorList>
    </citation>
    <scope>NUCLEOTIDE SEQUENCE [LARGE SCALE GENOMIC DNA]</scope>
    <source>
        <strain evidence="1 2">ATCC 43280</strain>
    </source>
</reference>
<dbReference type="OrthoDB" id="24737at2"/>
<accession>A0A0A2WS31</accession>
<dbReference type="AlphaFoldDB" id="A0A0A2WS31"/>
<dbReference type="RefSeq" id="WP_038065522.1">
    <property type="nucleotide sequence ID" value="NZ_JPSL02000039.1"/>
</dbReference>
<sequence>MKRWGSLWKALRRGWGGALVLLLSACTGSQEPPLPALVAAAGGDEVRFYRALDLQRNAAAPVASWSTPGLQDLAYSPAFRRLYLLFPDRVAAYDASGFTEASAPEGTPLVQGLPSDADCTGGYLRLGQRALLLHCPGAARAFLWSLDGSGSLEEADLTGLDPASRLALLPQGSLDLLAYLTRGVLGYRPVQDPQGTPSLEKPLGPTLDTDPFDLRADTAKGRLLGLGSLNFEARLYTLQGEGLASQKVLGDFFGTPRLALDPVAGLAVYGRGFQVLEPKASPVLEAYTDFAAGALGQDGYLYLATGSLLYVYDTVPSPPQRVAVSSLGFAPQALAFIPVE</sequence>
<dbReference type="Proteomes" id="UP000030364">
    <property type="component" value="Unassembled WGS sequence"/>
</dbReference>
<dbReference type="STRING" id="276.THFILI_06150"/>
<comment type="caution">
    <text evidence="1">The sequence shown here is derived from an EMBL/GenBank/DDBJ whole genome shotgun (WGS) entry which is preliminary data.</text>
</comment>
<evidence type="ECO:0008006" key="3">
    <source>
        <dbReference type="Google" id="ProtNLM"/>
    </source>
</evidence>
<proteinExistence type="predicted"/>
<dbReference type="PATRIC" id="fig|276.5.peg.1635"/>
<protein>
    <recommendedName>
        <fullName evidence="3">Lipoprotein</fullName>
    </recommendedName>
</protein>
<evidence type="ECO:0000313" key="2">
    <source>
        <dbReference type="Proteomes" id="UP000030364"/>
    </source>
</evidence>
<gene>
    <name evidence="1" type="ORF">THFILI_06150</name>
</gene>
<name>A0A0A2WS31_THEFI</name>
<organism evidence="1 2">
    <name type="scientific">Thermus filiformis</name>
    <dbReference type="NCBI Taxonomy" id="276"/>
    <lineage>
        <taxon>Bacteria</taxon>
        <taxon>Thermotogati</taxon>
        <taxon>Deinococcota</taxon>
        <taxon>Deinococci</taxon>
        <taxon>Thermales</taxon>
        <taxon>Thermaceae</taxon>
        <taxon>Thermus</taxon>
    </lineage>
</organism>
<keyword evidence="2" id="KW-1185">Reference proteome</keyword>